<feature type="signal peptide" evidence="2">
    <location>
        <begin position="1"/>
        <end position="24"/>
    </location>
</feature>
<evidence type="ECO:0000256" key="1">
    <source>
        <dbReference type="SAM" id="MobiDB-lite"/>
    </source>
</evidence>
<accession>A0AAD6UDE0</accession>
<keyword evidence="2" id="KW-0732">Signal</keyword>
<dbReference type="EMBL" id="JARJCN010000015">
    <property type="protein sequence ID" value="KAJ7093878.1"/>
    <property type="molecule type" value="Genomic_DNA"/>
</dbReference>
<evidence type="ECO:0000313" key="4">
    <source>
        <dbReference type="Proteomes" id="UP001222325"/>
    </source>
</evidence>
<gene>
    <name evidence="3" type="ORF">B0H15DRAFT_798949</name>
</gene>
<feature type="compositionally biased region" description="Pro residues" evidence="1">
    <location>
        <begin position="336"/>
        <end position="359"/>
    </location>
</feature>
<feature type="compositionally biased region" description="Basic and acidic residues" evidence="1">
    <location>
        <begin position="139"/>
        <end position="149"/>
    </location>
</feature>
<keyword evidence="4" id="KW-1185">Reference proteome</keyword>
<dbReference type="Proteomes" id="UP001222325">
    <property type="component" value="Unassembled WGS sequence"/>
</dbReference>
<evidence type="ECO:0000313" key="3">
    <source>
        <dbReference type="EMBL" id="KAJ7093878.1"/>
    </source>
</evidence>
<evidence type="ECO:0000256" key="2">
    <source>
        <dbReference type="SAM" id="SignalP"/>
    </source>
</evidence>
<feature type="region of interest" description="Disordered" evidence="1">
    <location>
        <begin position="329"/>
        <end position="368"/>
    </location>
</feature>
<feature type="chain" id="PRO_5041938722" evidence="2">
    <location>
        <begin position="25"/>
        <end position="368"/>
    </location>
</feature>
<dbReference type="AlphaFoldDB" id="A0AAD6UDE0"/>
<organism evidence="3 4">
    <name type="scientific">Mycena belliarum</name>
    <dbReference type="NCBI Taxonomy" id="1033014"/>
    <lineage>
        <taxon>Eukaryota</taxon>
        <taxon>Fungi</taxon>
        <taxon>Dikarya</taxon>
        <taxon>Basidiomycota</taxon>
        <taxon>Agaricomycotina</taxon>
        <taxon>Agaricomycetes</taxon>
        <taxon>Agaricomycetidae</taxon>
        <taxon>Agaricales</taxon>
        <taxon>Marasmiineae</taxon>
        <taxon>Mycenaceae</taxon>
        <taxon>Mycena</taxon>
    </lineage>
</organism>
<name>A0AAD6UDE0_9AGAR</name>
<proteinExistence type="predicted"/>
<reference evidence="3" key="1">
    <citation type="submission" date="2023-03" db="EMBL/GenBank/DDBJ databases">
        <title>Massive genome expansion in bonnet fungi (Mycena s.s.) driven by repeated elements and novel gene families across ecological guilds.</title>
        <authorList>
            <consortium name="Lawrence Berkeley National Laboratory"/>
            <person name="Harder C.B."/>
            <person name="Miyauchi S."/>
            <person name="Viragh M."/>
            <person name="Kuo A."/>
            <person name="Thoen E."/>
            <person name="Andreopoulos B."/>
            <person name="Lu D."/>
            <person name="Skrede I."/>
            <person name="Drula E."/>
            <person name="Henrissat B."/>
            <person name="Morin E."/>
            <person name="Kohler A."/>
            <person name="Barry K."/>
            <person name="LaButti K."/>
            <person name="Morin E."/>
            <person name="Salamov A."/>
            <person name="Lipzen A."/>
            <person name="Mereny Z."/>
            <person name="Hegedus B."/>
            <person name="Baldrian P."/>
            <person name="Stursova M."/>
            <person name="Weitz H."/>
            <person name="Taylor A."/>
            <person name="Grigoriev I.V."/>
            <person name="Nagy L.G."/>
            <person name="Martin F."/>
            <person name="Kauserud H."/>
        </authorList>
    </citation>
    <scope>NUCLEOTIDE SEQUENCE</scope>
    <source>
        <strain evidence="3">CBHHK173m</strain>
    </source>
</reference>
<protein>
    <submittedName>
        <fullName evidence="3">Uncharacterized protein</fullName>
    </submittedName>
</protein>
<feature type="region of interest" description="Disordered" evidence="1">
    <location>
        <begin position="129"/>
        <end position="149"/>
    </location>
</feature>
<feature type="region of interest" description="Disordered" evidence="1">
    <location>
        <begin position="211"/>
        <end position="239"/>
    </location>
</feature>
<comment type="caution">
    <text evidence="3">The sequence shown here is derived from an EMBL/GenBank/DDBJ whole genome shotgun (WGS) entry which is preliminary data.</text>
</comment>
<sequence length="368" mass="39508">MSALFPLAVLTLFASASLTGPAAALLRAIRRVVQPTPPEVAPEDDADGVSTRSTPLLRVLTTPFTSLRFPPPLRLLPVFQDNPVIHGAAPIPIIDDGTTLGNGQDAEIEVNSGYVAAEVEELATDATAIGTAPPPYRHTPSDDVPKDDAAEASRRLAPLLRVVAALFRSLRLPLPVRALPVFDDARGAPVSIVRSENVEDPKIEVDTENVATEDEERDTDATSIRIAPPPYTRRPAQSRPAPRRAYVDFTIGWDDVWPALPAPHVKYTYNSYLNAYTCTITPEPVGVCPTSDSTADSDVEPAALELAVQLPDEDLLCAALQSLTLADIRSPSPSTLQPPPAGVSPFCPPPLPTPPPPQPATTWRLEWY</sequence>